<proteinExistence type="predicted"/>
<name>A0A2T9X4S0_9CREN</name>
<evidence type="ECO:0000313" key="2">
    <source>
        <dbReference type="Proteomes" id="UP000245638"/>
    </source>
</evidence>
<protein>
    <recommendedName>
        <fullName evidence="3">PaREP1 family protein</fullName>
    </recommendedName>
</protein>
<sequence>MVEEIEKPWVDSKKYQEDRFKEALYEADLAERFLNDGLIRNSAGKAYQAVKAYVAGLAINYRDLLSKYFPGKRRLSPRKVVERVDWIIAIMPSTRLREIASIINDDKLRLIVEIAIDLHEFQYNGLDKDSEISRYPNEELVKKDILEVTNFIKSRVKTP</sequence>
<dbReference type="Pfam" id="PF05942">
    <property type="entry name" value="PaREP1"/>
    <property type="match status" value="1"/>
</dbReference>
<accession>A0A2T9X4S0</accession>
<dbReference type="InterPro" id="IPR010268">
    <property type="entry name" value="PaREP1"/>
</dbReference>
<organism evidence="1 2">
    <name type="scientific">Acidianus hospitalis</name>
    <dbReference type="NCBI Taxonomy" id="563177"/>
    <lineage>
        <taxon>Archaea</taxon>
        <taxon>Thermoproteota</taxon>
        <taxon>Thermoprotei</taxon>
        <taxon>Sulfolobales</taxon>
        <taxon>Sulfolobaceae</taxon>
        <taxon>Acidianus</taxon>
    </lineage>
</organism>
<dbReference type="EMBL" id="QEFD01000160">
    <property type="protein sequence ID" value="PVU75094.1"/>
    <property type="molecule type" value="Genomic_DNA"/>
</dbReference>
<gene>
    <name evidence="1" type="ORF">DDW13_05455</name>
</gene>
<evidence type="ECO:0000313" key="1">
    <source>
        <dbReference type="EMBL" id="PVU75094.1"/>
    </source>
</evidence>
<dbReference type="AlphaFoldDB" id="A0A2T9X4S0"/>
<reference evidence="1 2" key="1">
    <citation type="journal article" date="2015" name="Appl. Environ. Microbiol.">
        <title>Nanoarchaeota, Their Sulfolobales Host, and Nanoarchaeota Virus Distribution across Yellowstone National Park Hot Springs.</title>
        <authorList>
            <person name="Munson-McGee J.H."/>
            <person name="Field E.K."/>
            <person name="Bateson M."/>
            <person name="Rooney C."/>
            <person name="Stepanauskas R."/>
            <person name="Young M.J."/>
        </authorList>
    </citation>
    <scope>NUCLEOTIDE SEQUENCE [LARGE SCALE GENOMIC DNA]</scope>
    <source>
        <strain evidence="1">SCGC AC-742_N10</strain>
    </source>
</reference>
<comment type="caution">
    <text evidence="1">The sequence shown here is derived from an EMBL/GenBank/DDBJ whole genome shotgun (WGS) entry which is preliminary data.</text>
</comment>
<dbReference type="Proteomes" id="UP000245638">
    <property type="component" value="Unassembled WGS sequence"/>
</dbReference>
<evidence type="ECO:0008006" key="3">
    <source>
        <dbReference type="Google" id="ProtNLM"/>
    </source>
</evidence>